<name>A0A498MA70_LABRO</name>
<dbReference type="InterPro" id="IPR012337">
    <property type="entry name" value="RNaseH-like_sf"/>
</dbReference>
<dbReference type="SUPFAM" id="SSF53098">
    <property type="entry name" value="Ribonuclease H-like"/>
    <property type="match status" value="1"/>
</dbReference>
<dbReference type="InterPro" id="IPR008906">
    <property type="entry name" value="HATC_C_dom"/>
</dbReference>
<accession>A0A498MA70</accession>
<dbReference type="AlphaFoldDB" id="A0A498MA70"/>
<gene>
    <name evidence="3" type="ORF">ROHU_026499</name>
</gene>
<dbReference type="EMBL" id="QBIY01012732">
    <property type="protein sequence ID" value="RXN17949.1"/>
    <property type="molecule type" value="Genomic_DNA"/>
</dbReference>
<keyword evidence="4" id="KW-1185">Reference proteome</keyword>
<evidence type="ECO:0000313" key="4">
    <source>
        <dbReference type="Proteomes" id="UP000290572"/>
    </source>
</evidence>
<dbReference type="GO" id="GO:0046983">
    <property type="term" value="F:protein dimerization activity"/>
    <property type="evidence" value="ECO:0007669"/>
    <property type="project" value="InterPro"/>
</dbReference>
<feature type="domain" description="HAT C-terminal dimerisation" evidence="1">
    <location>
        <begin position="534"/>
        <end position="602"/>
    </location>
</feature>
<proteinExistence type="predicted"/>
<reference evidence="3 4" key="1">
    <citation type="submission" date="2018-03" db="EMBL/GenBank/DDBJ databases">
        <title>Draft genome sequence of Rohu Carp (Labeo rohita).</title>
        <authorList>
            <person name="Das P."/>
            <person name="Kushwaha B."/>
            <person name="Joshi C.G."/>
            <person name="Kumar D."/>
            <person name="Nagpure N.S."/>
            <person name="Sahoo L."/>
            <person name="Das S.P."/>
            <person name="Bit A."/>
            <person name="Patnaik S."/>
            <person name="Meher P.K."/>
            <person name="Jayasankar P."/>
            <person name="Koringa P.G."/>
            <person name="Patel N.V."/>
            <person name="Hinsu A.T."/>
            <person name="Kumar R."/>
            <person name="Pandey M."/>
            <person name="Agarwal S."/>
            <person name="Srivastava S."/>
            <person name="Singh M."/>
            <person name="Iquebal M.A."/>
            <person name="Jaiswal S."/>
            <person name="Angadi U.B."/>
            <person name="Kumar N."/>
            <person name="Raza M."/>
            <person name="Shah T.M."/>
            <person name="Rai A."/>
            <person name="Jena J.K."/>
        </authorList>
    </citation>
    <scope>NUCLEOTIDE SEQUENCE [LARGE SCALE GENOMIC DNA]</scope>
    <source>
        <strain evidence="3">DASCIFA01</strain>
        <tissue evidence="3">Testis</tissue>
    </source>
</reference>
<dbReference type="Pfam" id="PF18658">
    <property type="entry name" value="zf-C2H2_12"/>
    <property type="match status" value="1"/>
</dbReference>
<dbReference type="InterPro" id="IPR040647">
    <property type="entry name" value="SPIN-DOC_Znf-C2H2"/>
</dbReference>
<dbReference type="Proteomes" id="UP000290572">
    <property type="component" value="Unassembled WGS sequence"/>
</dbReference>
<evidence type="ECO:0000259" key="2">
    <source>
        <dbReference type="Pfam" id="PF18658"/>
    </source>
</evidence>
<sequence>MACSKLAVDKKRKVDFENREFKSEWTEKYAFVLPVGSRKPMCLICNETVAIIKSGNVKRHYETKHAHFEQNYPQNTELRTTKINQLKSSYEATSSVIVRSATQQERATEASLRVAWVLGKNKKPFSDAEIVKECMSEVVTALFEGTQKDEIIQKISQIPCSDSTAARRTEILAVDLLEQLSSAVKKAKFISLAVDESTDSTDNAQLMVFVRFFDEEKGEFYEDVLGLTNLHGHTRGDGIYEAVTQMLRDREIDLKHVVSIATDGAPCMTGRERGLVSRLRAHHPDLMAYHCIIHQMVLCASLGERYSEVMTTVMKLVHYLRASSALQHRLLRSFLVEVNATFDDLLLQNNVRWLSKGKVLERFWALRKELETFLLDQKSAKAKPFVDFMKNEEEMEVVAFLTDITSHLNDLNLKLQGKNSTVCDLMSAVRSFQRKLEVFKCDLQQNLLHFPRLLDQTAGKHHRHNYAEFLEKLITNFQTRFEDFPLGKQVLLCIENPFLVKSIAEFSTEAMKVFPWANAATLQTELIELQENLALQESHCDPVTFWTKMVNAAGVPLLQKMALQILTMFPSTYCCESAFSTMNMVKNAYRSTLTNEHLHQCLRLALTPFKPKFKQLVAQRRCHLSH</sequence>
<organism evidence="3 4">
    <name type="scientific">Labeo rohita</name>
    <name type="common">Indian major carp</name>
    <name type="synonym">Cyprinus rohita</name>
    <dbReference type="NCBI Taxonomy" id="84645"/>
    <lineage>
        <taxon>Eukaryota</taxon>
        <taxon>Metazoa</taxon>
        <taxon>Chordata</taxon>
        <taxon>Craniata</taxon>
        <taxon>Vertebrata</taxon>
        <taxon>Euteleostomi</taxon>
        <taxon>Actinopterygii</taxon>
        <taxon>Neopterygii</taxon>
        <taxon>Teleostei</taxon>
        <taxon>Ostariophysi</taxon>
        <taxon>Cypriniformes</taxon>
        <taxon>Cyprinidae</taxon>
        <taxon>Labeoninae</taxon>
        <taxon>Labeonini</taxon>
        <taxon>Labeo</taxon>
    </lineage>
</organism>
<dbReference type="STRING" id="84645.A0A498MA70"/>
<comment type="caution">
    <text evidence="3">The sequence shown here is derived from an EMBL/GenBank/DDBJ whole genome shotgun (WGS) entry which is preliminary data.</text>
</comment>
<evidence type="ECO:0000313" key="3">
    <source>
        <dbReference type="EMBL" id="RXN17949.1"/>
    </source>
</evidence>
<dbReference type="PANTHER" id="PTHR45913">
    <property type="entry name" value="EPM2A-INTERACTING PROTEIN 1"/>
    <property type="match status" value="1"/>
</dbReference>
<dbReference type="Pfam" id="PF05699">
    <property type="entry name" value="Dimer_Tnp_hAT"/>
    <property type="match status" value="1"/>
</dbReference>
<feature type="domain" description="SPIN-DOC-like zinc-finger" evidence="2">
    <location>
        <begin position="23"/>
        <end position="70"/>
    </location>
</feature>
<dbReference type="PANTHER" id="PTHR45913:SF21">
    <property type="entry name" value="DUF4371 DOMAIN-CONTAINING PROTEIN"/>
    <property type="match status" value="1"/>
</dbReference>
<evidence type="ECO:0000259" key="1">
    <source>
        <dbReference type="Pfam" id="PF05699"/>
    </source>
</evidence>
<protein>
    <submittedName>
        <fullName evidence="3">SCAN domain-containing 3-like isoform X2</fullName>
    </submittedName>
</protein>